<evidence type="ECO:0000313" key="3">
    <source>
        <dbReference type="Proteomes" id="UP000650466"/>
    </source>
</evidence>
<dbReference type="Gene3D" id="3.90.550.10">
    <property type="entry name" value="Spore Coat Polysaccharide Biosynthesis Protein SpsA, Chain A"/>
    <property type="match status" value="1"/>
</dbReference>
<sequence>MKCHICIANITLENNPEQLVAHIQDIFPDSPITQLECSDEHRTIFEKLKSVSLSKDTEWILVWDANERWQAPNDFCTEKLQKGVYSASIVFQSARLRAAIEEYRLIHKDVLADDVENACLNNTESDMRLSFTKPLLINQELADAYDTAYDTDLALAKEAYPVKTILYDFGRQRYREVIGSCQACATKSMAYPSLSRFFQILSHYNYNEVEVALGLIYETLDSEAYQDAQKDFAYLFGKLAQHVDHRELKKEALELLLDALDKLSVRDTQFVTSTDSDLYVLIAELQIQLNRLEEATQSLVNALQFSQYTNESAAHRLAAMMNNAHSGKSKDEIARLIMENFDLEDRASKRLLFLVFNHLQMIDWAQMFYPFHESSSFLPVTSQHKLVSIILPVYNDNEYLYEAIHSILTQTYSNLELIVVDDGSHIPIDEVLQRFWYDLRIQVVKLDNNQGLPAAINYGLKHVRGAYATWISADNTVHTNWLENMVSALEHQADCAGVVSDYYHIDEHGIAFERKALRGYTLNGFENMGPSFLWRSSVLSDTGGFNEAMFGIEDRDFSVRLALSGTLYYLPEPLYYYRIHTKSLSTQITNGRLGGWEALHDQLKRKWFFLHFV</sequence>
<dbReference type="CDD" id="cd00761">
    <property type="entry name" value="Glyco_tranf_GTA_type"/>
    <property type="match status" value="1"/>
</dbReference>
<accession>A0A926KSQ4</accession>
<dbReference type="RefSeq" id="WP_188176238.1">
    <property type="nucleotide sequence ID" value="NZ_JACVVD010000007.1"/>
</dbReference>
<feature type="domain" description="Glycosyltransferase 2-like" evidence="1">
    <location>
        <begin position="388"/>
        <end position="514"/>
    </location>
</feature>
<dbReference type="PANTHER" id="PTHR43685">
    <property type="entry name" value="GLYCOSYLTRANSFERASE"/>
    <property type="match status" value="1"/>
</dbReference>
<dbReference type="InterPro" id="IPR029044">
    <property type="entry name" value="Nucleotide-diphossugar_trans"/>
</dbReference>
<dbReference type="InterPro" id="IPR050834">
    <property type="entry name" value="Glycosyltransf_2"/>
</dbReference>
<reference evidence="2" key="1">
    <citation type="submission" date="2020-09" db="EMBL/GenBank/DDBJ databases">
        <title>Draft Genome Sequence of Paenibacillus sp. WST5.</title>
        <authorList>
            <person name="Bao Z."/>
        </authorList>
    </citation>
    <scope>NUCLEOTIDE SEQUENCE</scope>
    <source>
        <strain evidence="2">WST5</strain>
    </source>
</reference>
<evidence type="ECO:0000313" key="2">
    <source>
        <dbReference type="EMBL" id="MBD0382456.1"/>
    </source>
</evidence>
<gene>
    <name evidence="2" type="ORF">ICC18_20265</name>
</gene>
<keyword evidence="3" id="KW-1185">Reference proteome</keyword>
<dbReference type="InterPro" id="IPR001173">
    <property type="entry name" value="Glyco_trans_2-like"/>
</dbReference>
<name>A0A926KSQ4_9BACL</name>
<dbReference type="AlphaFoldDB" id="A0A926KSQ4"/>
<proteinExistence type="predicted"/>
<protein>
    <submittedName>
        <fullName evidence="2">Glycosyltransferase family 2 protein</fullName>
    </submittedName>
</protein>
<organism evidence="2 3">
    <name type="scientific">Paenibacillus sedimenti</name>
    <dbReference type="NCBI Taxonomy" id="2770274"/>
    <lineage>
        <taxon>Bacteria</taxon>
        <taxon>Bacillati</taxon>
        <taxon>Bacillota</taxon>
        <taxon>Bacilli</taxon>
        <taxon>Bacillales</taxon>
        <taxon>Paenibacillaceae</taxon>
        <taxon>Paenibacillus</taxon>
    </lineage>
</organism>
<evidence type="ECO:0000259" key="1">
    <source>
        <dbReference type="Pfam" id="PF00535"/>
    </source>
</evidence>
<dbReference type="EMBL" id="JACVVD010000007">
    <property type="protein sequence ID" value="MBD0382456.1"/>
    <property type="molecule type" value="Genomic_DNA"/>
</dbReference>
<dbReference type="Proteomes" id="UP000650466">
    <property type="component" value="Unassembled WGS sequence"/>
</dbReference>
<dbReference type="Pfam" id="PF00535">
    <property type="entry name" value="Glycos_transf_2"/>
    <property type="match status" value="1"/>
</dbReference>
<comment type="caution">
    <text evidence="2">The sequence shown here is derived from an EMBL/GenBank/DDBJ whole genome shotgun (WGS) entry which is preliminary data.</text>
</comment>
<dbReference type="SUPFAM" id="SSF53448">
    <property type="entry name" value="Nucleotide-diphospho-sugar transferases"/>
    <property type="match status" value="1"/>
</dbReference>
<dbReference type="PANTHER" id="PTHR43685:SF2">
    <property type="entry name" value="GLYCOSYLTRANSFERASE 2-LIKE DOMAIN-CONTAINING PROTEIN"/>
    <property type="match status" value="1"/>
</dbReference>